<evidence type="ECO:0000256" key="6">
    <source>
        <dbReference type="ARBA" id="ARBA00023180"/>
    </source>
</evidence>
<evidence type="ECO:0000256" key="7">
    <source>
        <dbReference type="RuleBase" id="RU000629"/>
    </source>
</evidence>
<feature type="domain" description="Clusterin N-terminal" evidence="10">
    <location>
        <begin position="6"/>
        <end position="214"/>
    </location>
</feature>
<evidence type="ECO:0000259" key="10">
    <source>
        <dbReference type="SMART" id="SM00030"/>
    </source>
</evidence>
<feature type="domain" description="Clusterin C-terminal" evidence="11">
    <location>
        <begin position="215"/>
        <end position="402"/>
    </location>
</feature>
<evidence type="ECO:0000256" key="9">
    <source>
        <dbReference type="SAM" id="MobiDB-lite"/>
    </source>
</evidence>
<dbReference type="GO" id="GO:0005615">
    <property type="term" value="C:extracellular space"/>
    <property type="evidence" value="ECO:0007669"/>
    <property type="project" value="TreeGrafter"/>
</dbReference>
<name>A0A8B9DB07_ANSCY</name>
<dbReference type="GO" id="GO:0005634">
    <property type="term" value="C:nucleus"/>
    <property type="evidence" value="ECO:0007669"/>
    <property type="project" value="TreeGrafter"/>
</dbReference>
<dbReference type="Ensembl" id="ENSACDT00005005697.1">
    <property type="protein sequence ID" value="ENSACDP00005004751.1"/>
    <property type="gene ID" value="ENSACDG00005003472.1"/>
</dbReference>
<feature type="compositionally biased region" description="Basic residues" evidence="9">
    <location>
        <begin position="392"/>
        <end position="402"/>
    </location>
</feature>
<dbReference type="InterPro" id="IPR000753">
    <property type="entry name" value="Clusterin-like"/>
</dbReference>
<accession>A0A8B9DB07</accession>
<dbReference type="Proteomes" id="UP000694521">
    <property type="component" value="Unplaced"/>
</dbReference>
<evidence type="ECO:0000313" key="12">
    <source>
        <dbReference type="Ensembl" id="ENSACDP00005004751.1"/>
    </source>
</evidence>
<feature type="coiled-coil region" evidence="8">
    <location>
        <begin position="137"/>
        <end position="164"/>
    </location>
</feature>
<keyword evidence="5" id="KW-1015">Disulfide bond</keyword>
<evidence type="ECO:0000256" key="1">
    <source>
        <dbReference type="ARBA" id="ARBA00004613"/>
    </source>
</evidence>
<protein>
    <recommendedName>
        <fullName evidence="7">Clusterin</fullName>
    </recommendedName>
</protein>
<feature type="region of interest" description="Disordered" evidence="9">
    <location>
        <begin position="375"/>
        <end position="402"/>
    </location>
</feature>
<evidence type="ECO:0000256" key="4">
    <source>
        <dbReference type="ARBA" id="ARBA00022729"/>
    </source>
</evidence>
<evidence type="ECO:0000313" key="13">
    <source>
        <dbReference type="Proteomes" id="UP000694521"/>
    </source>
</evidence>
<sequence>RAVGGRQQVHRHGGGECHQRGEADEGADGAEQQGAPGPPAHPGGDQEEEGGGRGGAGGGGRGGGGRGLGGGHGAAPGRAGRCWVPCRRRCSWRRRRRRSWRRGRRTCHSGSGLVGRQLEEFLNRSSPFSIWVNGERVDELLEREQRQERQREELEERFGLLEDGVDDIFQDSTRVYGRLAPFFQPPFGGFREAFLPPPAVHRVRTPARGERLARELHPFGRHPARGFHHLFQPLFELTQRMLDGVPGGWEHPLAGFGPESRNSSNERMVCREIRRNSAGCLRLRDECEKCREILAVDCSQADPAGGALREQFEDALRLAERFTRRYDELLGAFQAELLNTSSLLQQLERQFGWVSRLANLTQGSDGFLQVTTVRPIPSHPPPPFPSLLFPPRGRRKVGQGGRKRRLCAAAARRTIVPAGPAAR</sequence>
<dbReference type="SMART" id="SM00035">
    <property type="entry name" value="CLa"/>
    <property type="match status" value="1"/>
</dbReference>
<keyword evidence="3" id="KW-0964">Secreted</keyword>
<keyword evidence="8" id="KW-0175">Coiled coil</keyword>
<comment type="similarity">
    <text evidence="2 7">Belongs to the clusterin family.</text>
</comment>
<feature type="compositionally biased region" description="Gly residues" evidence="9">
    <location>
        <begin position="52"/>
        <end position="74"/>
    </location>
</feature>
<feature type="compositionally biased region" description="Basic and acidic residues" evidence="9">
    <location>
        <begin position="13"/>
        <end position="23"/>
    </location>
</feature>
<dbReference type="PANTHER" id="PTHR10970">
    <property type="entry name" value="CLUSTERIN"/>
    <property type="match status" value="1"/>
</dbReference>
<dbReference type="GO" id="GO:0042981">
    <property type="term" value="P:regulation of apoptotic process"/>
    <property type="evidence" value="ECO:0007669"/>
    <property type="project" value="TreeGrafter"/>
</dbReference>
<dbReference type="SMART" id="SM00030">
    <property type="entry name" value="CLb"/>
    <property type="match status" value="1"/>
</dbReference>
<evidence type="ECO:0000256" key="5">
    <source>
        <dbReference type="ARBA" id="ARBA00023157"/>
    </source>
</evidence>
<evidence type="ECO:0000256" key="2">
    <source>
        <dbReference type="ARBA" id="ARBA00010069"/>
    </source>
</evidence>
<dbReference type="InterPro" id="IPR016015">
    <property type="entry name" value="Clusterin_C"/>
</dbReference>
<dbReference type="GO" id="GO:0032436">
    <property type="term" value="P:positive regulation of proteasomal ubiquitin-dependent protein catabolic process"/>
    <property type="evidence" value="ECO:0007669"/>
    <property type="project" value="TreeGrafter"/>
</dbReference>
<dbReference type="PANTHER" id="PTHR10970:SF1">
    <property type="entry name" value="CLUSTERIN"/>
    <property type="match status" value="1"/>
</dbReference>
<comment type="subcellular location">
    <subcellularLocation>
        <location evidence="1">Secreted</location>
    </subcellularLocation>
</comment>
<evidence type="ECO:0000256" key="8">
    <source>
        <dbReference type="SAM" id="Coils"/>
    </source>
</evidence>
<proteinExistence type="inferred from homology"/>
<keyword evidence="6" id="KW-0325">Glycoprotein</keyword>
<keyword evidence="4" id="KW-0732">Signal</keyword>
<keyword evidence="13" id="KW-1185">Reference proteome</keyword>
<evidence type="ECO:0000256" key="3">
    <source>
        <dbReference type="ARBA" id="ARBA00022525"/>
    </source>
</evidence>
<dbReference type="AlphaFoldDB" id="A0A8B9DB07"/>
<reference evidence="12" key="2">
    <citation type="submission" date="2025-09" db="UniProtKB">
        <authorList>
            <consortium name="Ensembl"/>
        </authorList>
    </citation>
    <scope>IDENTIFICATION</scope>
</reference>
<dbReference type="Pfam" id="PF01093">
    <property type="entry name" value="Clusterin"/>
    <property type="match status" value="1"/>
</dbReference>
<feature type="region of interest" description="Disordered" evidence="9">
    <location>
        <begin position="1"/>
        <end position="79"/>
    </location>
</feature>
<dbReference type="GO" id="GO:0051787">
    <property type="term" value="F:misfolded protein binding"/>
    <property type="evidence" value="ECO:0007669"/>
    <property type="project" value="TreeGrafter"/>
</dbReference>
<organism evidence="12 13">
    <name type="scientific">Anser cygnoides</name>
    <name type="common">Swan goose</name>
    <dbReference type="NCBI Taxonomy" id="8845"/>
    <lineage>
        <taxon>Eukaryota</taxon>
        <taxon>Metazoa</taxon>
        <taxon>Chordata</taxon>
        <taxon>Craniata</taxon>
        <taxon>Vertebrata</taxon>
        <taxon>Euteleostomi</taxon>
        <taxon>Archelosauria</taxon>
        <taxon>Archosauria</taxon>
        <taxon>Dinosauria</taxon>
        <taxon>Saurischia</taxon>
        <taxon>Theropoda</taxon>
        <taxon>Coelurosauria</taxon>
        <taxon>Aves</taxon>
        <taxon>Neognathae</taxon>
        <taxon>Galloanserae</taxon>
        <taxon>Anseriformes</taxon>
        <taxon>Anatidae</taxon>
        <taxon>Anserinae</taxon>
        <taxon>Anser</taxon>
    </lineage>
</organism>
<evidence type="ECO:0000259" key="11">
    <source>
        <dbReference type="SMART" id="SM00035"/>
    </source>
</evidence>
<reference evidence="12" key="1">
    <citation type="submission" date="2025-08" db="UniProtKB">
        <authorList>
            <consortium name="Ensembl"/>
        </authorList>
    </citation>
    <scope>IDENTIFICATION</scope>
</reference>
<dbReference type="InterPro" id="IPR016014">
    <property type="entry name" value="Clusterin_N"/>
</dbReference>